<dbReference type="AlphaFoldDB" id="Q58WW0"/>
<feature type="binding site" evidence="11">
    <location>
        <position position="71"/>
    </location>
    <ligand>
        <name>Ca(2+)</name>
        <dbReference type="ChEBI" id="CHEBI:29108"/>
    </ligand>
</feature>
<dbReference type="GO" id="GO:0004553">
    <property type="term" value="F:hydrolase activity, hydrolyzing O-glycosyl compounds"/>
    <property type="evidence" value="ECO:0007669"/>
    <property type="project" value="InterPro"/>
</dbReference>
<evidence type="ECO:0007829" key="11">
    <source>
        <dbReference type="PDB" id="3I4I"/>
    </source>
</evidence>
<comment type="similarity">
    <text evidence="1">Belongs to the glycosyl hydrolase 16 family.</text>
</comment>
<dbReference type="InterPro" id="IPR008263">
    <property type="entry name" value="GH16_AS"/>
</dbReference>
<name>Q58WW0_9BACT</name>
<evidence type="ECO:0000256" key="1">
    <source>
        <dbReference type="ARBA" id="ARBA00006865"/>
    </source>
</evidence>
<feature type="domain" description="GH16" evidence="9">
    <location>
        <begin position="24"/>
        <end position="243"/>
    </location>
</feature>
<keyword evidence="11" id="KW-0106">Calcium</keyword>
<proteinExistence type="evidence at protein level"/>
<dbReference type="PANTHER" id="PTHR31062">
    <property type="entry name" value="XYLOGLUCAN ENDOTRANSGLUCOSYLASE/HYDROLASE PROTEIN 8-RELATED"/>
    <property type="match status" value="1"/>
</dbReference>
<accession>Q58WW0</accession>
<dbReference type="Gene3D" id="2.60.120.200">
    <property type="match status" value="1"/>
</dbReference>
<gene>
    <name evidence="10" type="primary">bgl14A1</name>
</gene>
<keyword evidence="3" id="KW-0378">Hydrolase</keyword>
<feature type="active site" description="Nucleophile" evidence="8">
    <location>
        <position position="134"/>
    </location>
</feature>
<dbReference type="PDBsum" id="3I4I"/>
<dbReference type="SUPFAM" id="SSF49899">
    <property type="entry name" value="Concanavalin A-like lectins/glucanases"/>
    <property type="match status" value="1"/>
</dbReference>
<dbReference type="CAZy" id="GH16">
    <property type="family name" value="Glycoside Hydrolase Family 16"/>
</dbReference>
<organism evidence="10">
    <name type="scientific">uncultured murine large bowel bacterium BAC 14</name>
    <dbReference type="NCBI Taxonomy" id="314099"/>
    <lineage>
        <taxon>Bacteria</taxon>
        <taxon>environmental samples</taxon>
    </lineage>
</organism>
<dbReference type="GO" id="GO:0046872">
    <property type="term" value="F:metal ion binding"/>
    <property type="evidence" value="ECO:0007669"/>
    <property type="project" value="UniProtKB-KW"/>
</dbReference>
<dbReference type="PROSITE" id="PS51762">
    <property type="entry name" value="GH16_2"/>
    <property type="match status" value="1"/>
</dbReference>
<evidence type="ECO:0000256" key="2">
    <source>
        <dbReference type="ARBA" id="ARBA00014569"/>
    </source>
</evidence>
<dbReference type="EMBL" id="AY766184">
    <property type="protein sequence ID" value="AAX16366.1"/>
    <property type="molecule type" value="Genomic_DNA"/>
</dbReference>
<evidence type="ECO:0000259" key="9">
    <source>
        <dbReference type="PROSITE" id="PS51762"/>
    </source>
</evidence>
<dbReference type="PROSITE" id="PS01034">
    <property type="entry name" value="GH16_1"/>
    <property type="match status" value="1"/>
</dbReference>
<evidence type="ECO:0000256" key="4">
    <source>
        <dbReference type="ARBA" id="ARBA00023295"/>
    </source>
</evidence>
<feature type="active site" description="Proton donor" evidence="8">
    <location>
        <position position="138"/>
    </location>
</feature>
<protein>
    <recommendedName>
        <fullName evidence="2">Beta-glucanase</fullName>
    </recommendedName>
    <alternativeName>
        <fullName evidence="7">1,3-1,4-beta-D-glucan 4-glucanohydrolase</fullName>
    </alternativeName>
    <alternativeName>
        <fullName evidence="6">Endo-beta-1,3-1,4 glucanase</fullName>
    </alternativeName>
    <alternativeName>
        <fullName evidence="5">Lichenase</fullName>
    </alternativeName>
</protein>
<evidence type="ECO:0000256" key="5">
    <source>
        <dbReference type="ARBA" id="ARBA00029722"/>
    </source>
</evidence>
<sequence length="243" mass="28052">MNKYSKKILYFIFSVLLILLPKLNVDANVFTHFGEGFDYYDSQLWEKADGWGNGGVFNCIWRAYNIELKDGILNLSITDDMPSSSKPYAGAEYRTRDKFGYGLYQVRMKPAKNPGIVSSFFTYTGPVHGTPWDEIDIEFLGKDTTKVQFNYYTNSAGNHEYIYDLRFDASEDFHIYAFNWQPNYIAWLVDGEEVYRAYDDIPVHPGKIMLNIWPGIGVDEWLGAYDGKTNLTASYDWVAYDPI</sequence>
<evidence type="ECO:0000313" key="10">
    <source>
        <dbReference type="EMBL" id="AAX16366.1"/>
    </source>
</evidence>
<feature type="binding site" evidence="11">
    <location>
        <position position="236"/>
    </location>
    <ligand>
        <name>Ca(2+)</name>
        <dbReference type="ChEBI" id="CHEBI:29108"/>
    </ligand>
</feature>
<evidence type="ECO:0000256" key="6">
    <source>
        <dbReference type="ARBA" id="ARBA00029771"/>
    </source>
</evidence>
<dbReference type="GO" id="GO:0005975">
    <property type="term" value="P:carbohydrate metabolic process"/>
    <property type="evidence" value="ECO:0007669"/>
    <property type="project" value="InterPro"/>
</dbReference>
<evidence type="ECO:0000256" key="7">
    <source>
        <dbReference type="ARBA" id="ARBA00031665"/>
    </source>
</evidence>
<dbReference type="PRINTS" id="PR00737">
    <property type="entry name" value="GLHYDRLASE16"/>
</dbReference>
<dbReference type="InterPro" id="IPR044791">
    <property type="entry name" value="Beta-glucanase/XTH"/>
</dbReference>
<dbReference type="Pfam" id="PF00722">
    <property type="entry name" value="Glyco_hydro_16"/>
    <property type="match status" value="1"/>
</dbReference>
<dbReference type="InterPro" id="IPR008264">
    <property type="entry name" value="Beta_glucanase"/>
</dbReference>
<keyword evidence="4" id="KW-0326">Glycosidase</keyword>
<feature type="binding site" evidence="11">
    <location>
        <position position="36"/>
    </location>
    <ligand>
        <name>Ca(2+)</name>
        <dbReference type="ChEBI" id="CHEBI:29108"/>
    </ligand>
</feature>
<evidence type="ECO:0000256" key="3">
    <source>
        <dbReference type="ARBA" id="ARBA00022801"/>
    </source>
</evidence>
<evidence type="ECO:0000256" key="8">
    <source>
        <dbReference type="PIRSR" id="PIRSR608264-1"/>
    </source>
</evidence>
<dbReference type="CDD" id="cd02175">
    <property type="entry name" value="GH16_lichenase"/>
    <property type="match status" value="1"/>
</dbReference>
<dbReference type="SMR" id="Q58WW0"/>
<dbReference type="InterPro" id="IPR000757">
    <property type="entry name" value="Beta-glucanase-like"/>
</dbReference>
<dbReference type="NCBIfam" id="NF047856">
    <property type="entry name" value="BGlucanaseBglS"/>
    <property type="match status" value="1"/>
</dbReference>
<keyword evidence="11" id="KW-0002">3D-structure</keyword>
<dbReference type="PDB" id="3I4I">
    <property type="method" value="X-ray"/>
    <property type="resolution" value="1.89 A"/>
    <property type="chains" value="A/B=28-243"/>
</dbReference>
<reference evidence="11" key="2">
    <citation type="submission" date="2009-07" db="PDB data bank">
        <title>Crystal structure of a prokaryotic beta-1,3-1,4-glucanase (lichenase) derived from a mouse hindgut metagenome.</title>
        <authorList>
            <person name="Nakatani Y."/>
            <person name="Nalder T.D."/>
            <person name="Tannock G.W."/>
            <person name="Cutfield J.F."/>
            <person name="Jack R.W."/>
            <person name="Carne A."/>
        </authorList>
    </citation>
    <scope>X-RAY CRYSTALLOGRAPHY (1.89 ANGSTROMS) OF 28-243 IN COMPLEX WITH CA(2+)</scope>
</reference>
<keyword evidence="11" id="KW-0479">Metal-binding</keyword>
<dbReference type="EvolutionaryTrace" id="Q58WW0"/>
<reference evidence="10" key="1">
    <citation type="journal article" date="2005" name="Appl. Environ. Microbiol.">
        <title>Construction, analysis, and beta-glucanase screening of a bacterial artificial chromosome library from the large-bowel microbiota of mice.</title>
        <authorList>
            <person name="Walter J."/>
            <person name="Mangold M."/>
            <person name="Tannock G.W."/>
        </authorList>
    </citation>
    <scope>NUCLEOTIDE SEQUENCE</scope>
</reference>
<dbReference type="InterPro" id="IPR013320">
    <property type="entry name" value="ConA-like_dom_sf"/>
</dbReference>